<accession>A0A372ZU93</accession>
<protein>
    <recommendedName>
        <fullName evidence="3">Phage portal protein</fullName>
    </recommendedName>
</protein>
<dbReference type="Proteomes" id="UP000263377">
    <property type="component" value="Unassembled WGS sequence"/>
</dbReference>
<evidence type="ECO:0000313" key="2">
    <source>
        <dbReference type="Proteomes" id="UP000263377"/>
    </source>
</evidence>
<sequence length="612" mass="65973">MGLRELIIDVWSWLNYKPIMATAPRRGAAPFGELASGWVPPEDLRRLQAYKVLAAYDHNQAGQLLAATGDEKAFDRRELGDPAKLVADALGYLLGPSQSIVVPGAEGDGVQSTPQAALAREVQDRLREWARRELLPMRMQQCERSAVRYGDGVYTLAWDAVAGRPQLRTMDPGWYFPVWTDEEADGGQFPTAVHFAWELPEDPATGRKARVRRITYELGPIAGATRSAVPEKGGPHREWVTGQDGQTVLLPGDRADGAGGTVLRTYPWAPDQASTVTCYLTDAEWLLEDLKAAHTVYNLPADKARYRVRRDGEVLQALDLQIDFVPVVHITNSVVEVGEHWGQPVTSRVMQALDELAATDTDSSSTSGTTGTPIVALSGVRLSKDHRTGAPLPLKVEAGTVWSLGEGGSMTALDTSPQLRELRERTNHLLDRVAGNSRLTAAGLGLVKPSEVPSGYALALSLGPLGALVGEMRLARAHKYQLLFKMAGRLFQAGQVGWPTGELPAAQIVWGPHLPTDKTEALDLAVKGYEAGLFSLETCVRMLSDSGFPITDMADEVRRIQARAFDAAARLADATGDTGAVRDFLGLPAGDPAVPAAPLGEALGHKITQEAA</sequence>
<comment type="caution">
    <text evidence="1">The sequence shown here is derived from an EMBL/GenBank/DDBJ whole genome shotgun (WGS) entry which is preliminary data.</text>
</comment>
<dbReference type="AlphaFoldDB" id="A0A372ZU93"/>
<evidence type="ECO:0000313" key="1">
    <source>
        <dbReference type="EMBL" id="RGD59453.1"/>
    </source>
</evidence>
<evidence type="ECO:0008006" key="3">
    <source>
        <dbReference type="Google" id="ProtNLM"/>
    </source>
</evidence>
<proteinExistence type="predicted"/>
<dbReference type="EMBL" id="QVIG01000001">
    <property type="protein sequence ID" value="RGD59453.1"/>
    <property type="molecule type" value="Genomic_DNA"/>
</dbReference>
<name>A0A372ZU93_9ACTN</name>
<keyword evidence="2" id="KW-1185">Reference proteome</keyword>
<reference evidence="1 2" key="1">
    <citation type="submission" date="2018-08" db="EMBL/GenBank/DDBJ databases">
        <title>Diversity &amp; Physiological Properties of Lignin-Decomposing Actinobacteria from Soil.</title>
        <authorList>
            <person name="Roh S.G."/>
            <person name="Kim S.B."/>
        </authorList>
    </citation>
    <scope>NUCLEOTIDE SEQUENCE [LARGE SCALE GENOMIC DNA]</scope>
    <source>
        <strain evidence="1 2">MMS17-GH009</strain>
    </source>
</reference>
<gene>
    <name evidence="1" type="ORF">DR950_18110</name>
</gene>
<organism evidence="1 2">
    <name type="scientific">Kitasatospora xanthocidica</name>
    <dbReference type="NCBI Taxonomy" id="83382"/>
    <lineage>
        <taxon>Bacteria</taxon>
        <taxon>Bacillati</taxon>
        <taxon>Actinomycetota</taxon>
        <taxon>Actinomycetes</taxon>
        <taxon>Kitasatosporales</taxon>
        <taxon>Streptomycetaceae</taxon>
        <taxon>Kitasatospora</taxon>
    </lineage>
</organism>
<dbReference type="RefSeq" id="WP_117487651.1">
    <property type="nucleotide sequence ID" value="NZ_QVIG01000001.1"/>
</dbReference>